<reference evidence="2 3" key="1">
    <citation type="submission" date="2013-05" db="EMBL/GenBank/DDBJ databases">
        <authorList>
            <person name="Harkins D.M."/>
            <person name="Durkin A.S."/>
            <person name="Brinkac L.M."/>
            <person name="Haft D.H."/>
            <person name="Selengut J.D."/>
            <person name="Sanka R."/>
            <person name="DePew J."/>
            <person name="Purushe J."/>
            <person name="Hartskeerl R.A."/>
            <person name="Ahmed A."/>
            <person name="van der Linden H."/>
            <person name="Goris M.G.A."/>
            <person name="Vinetz J.M."/>
            <person name="Sutton G.G."/>
            <person name="Nierman W.C."/>
            <person name="Fouts D.E."/>
        </authorList>
    </citation>
    <scope>NUCLEOTIDE SEQUENCE [LARGE SCALE GENOMIC DNA]</scope>
    <source>
        <strain evidence="2 3">10</strain>
    </source>
</reference>
<gene>
    <name evidence="2" type="ORF">LEP1GSC047_0598</name>
</gene>
<accession>V6H9I7</accession>
<comment type="caution">
    <text evidence="2">The sequence shown here is derived from an EMBL/GenBank/DDBJ whole genome shotgun (WGS) entry which is preliminary data.</text>
</comment>
<dbReference type="EMBL" id="AHMM02000024">
    <property type="protein sequence ID" value="EQA35826.1"/>
    <property type="molecule type" value="Genomic_DNA"/>
</dbReference>
<proteinExistence type="predicted"/>
<feature type="compositionally biased region" description="Basic and acidic residues" evidence="1">
    <location>
        <begin position="8"/>
        <end position="22"/>
    </location>
</feature>
<evidence type="ECO:0000313" key="3">
    <source>
        <dbReference type="Proteomes" id="UP000018719"/>
    </source>
</evidence>
<evidence type="ECO:0000313" key="2">
    <source>
        <dbReference type="EMBL" id="EQA35826.1"/>
    </source>
</evidence>
<name>V6H9I7_9LEPT</name>
<evidence type="ECO:0000256" key="1">
    <source>
        <dbReference type="SAM" id="MobiDB-lite"/>
    </source>
</evidence>
<dbReference type="AlphaFoldDB" id="V6H9I7"/>
<feature type="region of interest" description="Disordered" evidence="1">
    <location>
        <begin position="1"/>
        <end position="28"/>
    </location>
</feature>
<organism evidence="2 3">
    <name type="scientific">Leptospira inadai serovar Lyme str. 10</name>
    <dbReference type="NCBI Taxonomy" id="1049790"/>
    <lineage>
        <taxon>Bacteria</taxon>
        <taxon>Pseudomonadati</taxon>
        <taxon>Spirochaetota</taxon>
        <taxon>Spirochaetia</taxon>
        <taxon>Leptospirales</taxon>
        <taxon>Leptospiraceae</taxon>
        <taxon>Leptospira</taxon>
    </lineage>
</organism>
<protein>
    <submittedName>
        <fullName evidence="2">Uncharacterized protein</fullName>
    </submittedName>
</protein>
<dbReference type="RefSeq" id="WP_020988881.1">
    <property type="nucleotide sequence ID" value="NZ_AHMM02000024.1"/>
</dbReference>
<dbReference type="Proteomes" id="UP000018719">
    <property type="component" value="Unassembled WGS sequence"/>
</dbReference>
<sequence>MKYVSRNLKSEEPIEQTSEKTKNSPKQHLLSGLGIDLSLGWNRGRLVIALTAALRDRIQVLFLLLRR</sequence>